<feature type="chain" id="PRO_5047202191" description="Molecular chaperone" evidence="2">
    <location>
        <begin position="23"/>
        <end position="290"/>
    </location>
</feature>
<feature type="region of interest" description="Disordered" evidence="1">
    <location>
        <begin position="268"/>
        <end position="290"/>
    </location>
</feature>
<evidence type="ECO:0000256" key="1">
    <source>
        <dbReference type="SAM" id="MobiDB-lite"/>
    </source>
</evidence>
<dbReference type="RefSeq" id="WP_353565440.1">
    <property type="nucleotide sequence ID" value="NZ_BAABRI010000002.1"/>
</dbReference>
<organism evidence="3 4">
    <name type="scientific">Haloferula sargassicola</name>
    <dbReference type="NCBI Taxonomy" id="490096"/>
    <lineage>
        <taxon>Bacteria</taxon>
        <taxon>Pseudomonadati</taxon>
        <taxon>Verrucomicrobiota</taxon>
        <taxon>Verrucomicrobiia</taxon>
        <taxon>Verrucomicrobiales</taxon>
        <taxon>Verrucomicrobiaceae</taxon>
        <taxon>Haloferula</taxon>
    </lineage>
</organism>
<keyword evidence="4" id="KW-1185">Reference proteome</keyword>
<evidence type="ECO:0000313" key="4">
    <source>
        <dbReference type="Proteomes" id="UP001476282"/>
    </source>
</evidence>
<evidence type="ECO:0000256" key="2">
    <source>
        <dbReference type="SAM" id="SignalP"/>
    </source>
</evidence>
<dbReference type="EMBL" id="BAABRI010000002">
    <property type="protein sequence ID" value="GAA5481286.1"/>
    <property type="molecule type" value="Genomic_DNA"/>
</dbReference>
<feature type="compositionally biased region" description="Basic and acidic residues" evidence="1">
    <location>
        <begin position="269"/>
        <end position="290"/>
    </location>
</feature>
<name>A0ABP9UI01_9BACT</name>
<proteinExistence type="predicted"/>
<keyword evidence="2" id="KW-0732">Signal</keyword>
<accession>A0ABP9UI01</accession>
<evidence type="ECO:0008006" key="5">
    <source>
        <dbReference type="Google" id="ProtNLM"/>
    </source>
</evidence>
<comment type="caution">
    <text evidence="3">The sequence shown here is derived from an EMBL/GenBank/DDBJ whole genome shotgun (WGS) entry which is preliminary data.</text>
</comment>
<gene>
    <name evidence="3" type="ORF">Hsar01_00493</name>
</gene>
<dbReference type="Proteomes" id="UP001476282">
    <property type="component" value="Unassembled WGS sequence"/>
</dbReference>
<protein>
    <recommendedName>
        <fullName evidence="5">Molecular chaperone</fullName>
    </recommendedName>
</protein>
<sequence length="290" mass="32205">MTNRRWLILFSLLLALAATVHAQVTVNLKLRKNNYLAGEAVPLTVTITNYSGQELAFQGSDQRNWIDFIVSSGRGVPLSPIAKPAFGTVRIPSGKAIVRTVDLAELYAIDDLGNFSVYAIVRLPEQKTDGFQSNRHLFTINTAIPYWKQTVGVPSQRGRQNEYRLIQYNNSGRNQLYVQVADAPTGNIIKTHFLGDVLMLRKPSVTVDSSLNMHVLYMMTPKYWAHARVAPDGKFLGRDIYEGAGGDPVLAQMKDGSVKTLGGSLYDPKAAEEARKASRKASDRPDFIYE</sequence>
<reference evidence="3 4" key="1">
    <citation type="submission" date="2024-02" db="EMBL/GenBank/DDBJ databases">
        <title>Haloferula sargassicola NBRC 104335.</title>
        <authorList>
            <person name="Ichikawa N."/>
            <person name="Katano-Makiyama Y."/>
            <person name="Hidaka K."/>
        </authorList>
    </citation>
    <scope>NUCLEOTIDE SEQUENCE [LARGE SCALE GENOMIC DNA]</scope>
    <source>
        <strain evidence="3 4">NBRC 104335</strain>
    </source>
</reference>
<evidence type="ECO:0000313" key="3">
    <source>
        <dbReference type="EMBL" id="GAA5481286.1"/>
    </source>
</evidence>
<feature type="signal peptide" evidence="2">
    <location>
        <begin position="1"/>
        <end position="22"/>
    </location>
</feature>